<name>A0ABW9A9J2_9BURK</name>
<gene>
    <name evidence="1" type="ORF">PQR62_12580</name>
</gene>
<sequence length="76" mass="8774">MSEHPGFPYKGHRVVPQVEQQDDGSYAACFEIRSKLSGTEEVRYERRTPTSVFPTEDEAIAYILDFSGDWIDQNQF</sequence>
<proteinExistence type="predicted"/>
<reference evidence="1 2" key="1">
    <citation type="journal article" date="2024" name="Chem. Sci.">
        <title>Discovery of megapolipeptins by genome mining of a Burkholderiales bacteria collection.</title>
        <authorList>
            <person name="Paulo B.S."/>
            <person name="Recchia M.J.J."/>
            <person name="Lee S."/>
            <person name="Fergusson C.H."/>
            <person name="Romanowski S.B."/>
            <person name="Hernandez A."/>
            <person name="Krull N."/>
            <person name="Liu D.Y."/>
            <person name="Cavanagh H."/>
            <person name="Bos A."/>
            <person name="Gray C.A."/>
            <person name="Murphy B.T."/>
            <person name="Linington R.G."/>
            <person name="Eustaquio A.S."/>
        </authorList>
    </citation>
    <scope>NUCLEOTIDE SEQUENCE [LARGE SCALE GENOMIC DNA]</scope>
    <source>
        <strain evidence="1 2">RL21-008-BIB-A</strain>
    </source>
</reference>
<evidence type="ECO:0000313" key="1">
    <source>
        <dbReference type="EMBL" id="MFL9925104.1"/>
    </source>
</evidence>
<accession>A0ABW9A9J2</accession>
<dbReference type="EMBL" id="JAQQFM010000005">
    <property type="protein sequence ID" value="MFL9925104.1"/>
    <property type="molecule type" value="Genomic_DNA"/>
</dbReference>
<evidence type="ECO:0000313" key="2">
    <source>
        <dbReference type="Proteomes" id="UP001629246"/>
    </source>
</evidence>
<dbReference type="RefSeq" id="WP_408158291.1">
    <property type="nucleotide sequence ID" value="NZ_JAQQFM010000005.1"/>
</dbReference>
<organism evidence="1 2">
    <name type="scientific">Herbaspirillum lusitanum</name>
    <dbReference type="NCBI Taxonomy" id="213312"/>
    <lineage>
        <taxon>Bacteria</taxon>
        <taxon>Pseudomonadati</taxon>
        <taxon>Pseudomonadota</taxon>
        <taxon>Betaproteobacteria</taxon>
        <taxon>Burkholderiales</taxon>
        <taxon>Oxalobacteraceae</taxon>
        <taxon>Herbaspirillum</taxon>
    </lineage>
</organism>
<keyword evidence="2" id="KW-1185">Reference proteome</keyword>
<comment type="caution">
    <text evidence="1">The sequence shown here is derived from an EMBL/GenBank/DDBJ whole genome shotgun (WGS) entry which is preliminary data.</text>
</comment>
<protein>
    <recommendedName>
        <fullName evidence="3">Transcriptional regulator</fullName>
    </recommendedName>
</protein>
<dbReference type="Proteomes" id="UP001629246">
    <property type="component" value="Unassembled WGS sequence"/>
</dbReference>
<evidence type="ECO:0008006" key="3">
    <source>
        <dbReference type="Google" id="ProtNLM"/>
    </source>
</evidence>